<evidence type="ECO:0000313" key="3">
    <source>
        <dbReference type="Proteomes" id="UP000034076"/>
    </source>
</evidence>
<protein>
    <submittedName>
        <fullName evidence="2">Uncharacterized protein</fullName>
    </submittedName>
</protein>
<dbReference type="EMBL" id="LAYJ01000088">
    <property type="protein sequence ID" value="KKI51003.1"/>
    <property type="molecule type" value="Genomic_DNA"/>
</dbReference>
<gene>
    <name evidence="2" type="ORF">CHK_1390</name>
</gene>
<keyword evidence="1" id="KW-0472">Membrane</keyword>
<sequence>MEAVRKIKQLKIWNGIMVAEVAFAAVLAVWFAAAGELPFGMRMEAWIASMPWILLACMFAYTVLTAIQTAFGFRAVKDAKKGKKCYMVGMAAWVILTSIFILMLDAEIVDWAIFFILLVPAAIHSNTANEIAKLG</sequence>
<feature type="transmembrane region" description="Helical" evidence="1">
    <location>
        <begin position="108"/>
        <end position="125"/>
    </location>
</feature>
<reference evidence="2 3" key="1">
    <citation type="submission" date="2015-04" db="EMBL/GenBank/DDBJ databases">
        <title>Draft genome sequence of bacteremic isolate Catabacter hongkongensis type strain HKU16T.</title>
        <authorList>
            <person name="Lau S.K."/>
            <person name="Teng J.L."/>
            <person name="Huang Y."/>
            <person name="Curreem S.O."/>
            <person name="Tsui S.K."/>
            <person name="Woo P.C."/>
        </authorList>
    </citation>
    <scope>NUCLEOTIDE SEQUENCE [LARGE SCALE GENOMIC DNA]</scope>
    <source>
        <strain evidence="2 3">HKU16</strain>
    </source>
</reference>
<dbReference type="Proteomes" id="UP000034076">
    <property type="component" value="Unassembled WGS sequence"/>
</dbReference>
<feature type="transmembrane region" description="Helical" evidence="1">
    <location>
        <begin position="85"/>
        <end position="102"/>
    </location>
</feature>
<keyword evidence="1" id="KW-0812">Transmembrane</keyword>
<evidence type="ECO:0000313" key="2">
    <source>
        <dbReference type="EMBL" id="KKI51003.1"/>
    </source>
</evidence>
<keyword evidence="3" id="KW-1185">Reference proteome</keyword>
<dbReference type="AlphaFoldDB" id="A0A0M2NFS4"/>
<keyword evidence="1" id="KW-1133">Transmembrane helix</keyword>
<proteinExistence type="predicted"/>
<feature type="transmembrane region" description="Helical" evidence="1">
    <location>
        <begin position="12"/>
        <end position="32"/>
    </location>
</feature>
<dbReference type="RefSeq" id="WP_046443273.1">
    <property type="nucleotide sequence ID" value="NZ_LAYJ01000088.1"/>
</dbReference>
<name>A0A0M2NFS4_9FIRM</name>
<evidence type="ECO:0000256" key="1">
    <source>
        <dbReference type="SAM" id="Phobius"/>
    </source>
</evidence>
<organism evidence="2 3">
    <name type="scientific">Christensenella hongkongensis</name>
    <dbReference type="NCBI Taxonomy" id="270498"/>
    <lineage>
        <taxon>Bacteria</taxon>
        <taxon>Bacillati</taxon>
        <taxon>Bacillota</taxon>
        <taxon>Clostridia</taxon>
        <taxon>Christensenellales</taxon>
        <taxon>Christensenellaceae</taxon>
        <taxon>Christensenella</taxon>
    </lineage>
</organism>
<comment type="caution">
    <text evidence="2">The sequence shown here is derived from an EMBL/GenBank/DDBJ whole genome shotgun (WGS) entry which is preliminary data.</text>
</comment>
<feature type="transmembrane region" description="Helical" evidence="1">
    <location>
        <begin position="52"/>
        <end position="73"/>
    </location>
</feature>
<accession>A0A0M2NFS4</accession>
<dbReference type="STRING" id="270498.CHK_1390"/>